<dbReference type="EMBL" id="SSTF01000001">
    <property type="protein sequence ID" value="THG27931.1"/>
    <property type="molecule type" value="Genomic_DNA"/>
</dbReference>
<feature type="compositionally biased region" description="Basic and acidic residues" evidence="1">
    <location>
        <begin position="36"/>
        <end position="51"/>
    </location>
</feature>
<evidence type="ECO:0000313" key="3">
    <source>
        <dbReference type="Proteomes" id="UP000306798"/>
    </source>
</evidence>
<comment type="caution">
    <text evidence="2">The sequence shown here is derived from an EMBL/GenBank/DDBJ whole genome shotgun (WGS) entry which is preliminary data.</text>
</comment>
<name>A0A248X702_9BIFI</name>
<gene>
    <name evidence="2" type="ORF">E5991_00295</name>
</gene>
<dbReference type="RefSeq" id="WP_095507824.1">
    <property type="nucleotide sequence ID" value="NZ_CP022544.1"/>
</dbReference>
<feature type="region of interest" description="Disordered" evidence="1">
    <location>
        <begin position="36"/>
        <end position="60"/>
    </location>
</feature>
<organism evidence="2 3">
    <name type="scientific">Bifidobacterium pseudolongum</name>
    <dbReference type="NCBI Taxonomy" id="1694"/>
    <lineage>
        <taxon>Bacteria</taxon>
        <taxon>Bacillati</taxon>
        <taxon>Actinomycetota</taxon>
        <taxon>Actinomycetes</taxon>
        <taxon>Bifidobacteriales</taxon>
        <taxon>Bifidobacteriaceae</taxon>
        <taxon>Bifidobacterium</taxon>
    </lineage>
</organism>
<dbReference type="Proteomes" id="UP000306798">
    <property type="component" value="Unassembled WGS sequence"/>
</dbReference>
<evidence type="ECO:0000313" key="2">
    <source>
        <dbReference type="EMBL" id="THG27931.1"/>
    </source>
</evidence>
<accession>A0A248X702</accession>
<sequence length="60" mass="6956">MSNTTPLPFAIPDPMHRCEHCGRTDQGIGRCPHAIDKRYDCPNDPQGERRLRDRLRKIGR</sequence>
<protein>
    <submittedName>
        <fullName evidence="2">Uncharacterized protein</fullName>
    </submittedName>
</protein>
<evidence type="ECO:0000256" key="1">
    <source>
        <dbReference type="SAM" id="MobiDB-lite"/>
    </source>
</evidence>
<proteinExistence type="predicted"/>
<reference evidence="2 3" key="1">
    <citation type="submission" date="2019-04" db="EMBL/GenBank/DDBJ databases">
        <title>Microbes associate with the intestines of laboratory mice.</title>
        <authorList>
            <person name="Navarre W."/>
            <person name="Wong E."/>
            <person name="Huang K.C."/>
            <person name="Tropini C."/>
            <person name="Ng K."/>
            <person name="Yu B."/>
        </authorList>
    </citation>
    <scope>NUCLEOTIDE SEQUENCE [LARGE SCALE GENOMIC DNA]</scope>
    <source>
        <strain evidence="2 3">NM87_A27A</strain>
    </source>
</reference>
<dbReference type="AlphaFoldDB" id="A0A248X702"/>